<sequence>MAESIGVTFAPVLLNSKTEEKQQHRSPQGISKENLSKLKNLPRDKAHFHVAKTPLLTLPVQKSHQSKVAVTFVFTPLKPRLQCVCYSGREEKQCSDMDRKVKGDAHLKTPPSTQESLVWENSFSGALNWDGKSEPHNMDCAKEDPPWSQVDGGRKTDCRSGDGGDSGPKCSTGRNKSEEAPACA</sequence>
<dbReference type="EMBL" id="JASSZA010000011">
    <property type="protein sequence ID" value="KAK2098417.1"/>
    <property type="molecule type" value="Genomic_DNA"/>
</dbReference>
<feature type="compositionally biased region" description="Basic and acidic residues" evidence="1">
    <location>
        <begin position="152"/>
        <end position="162"/>
    </location>
</feature>
<organism evidence="2 3">
    <name type="scientific">Saguinus oedipus</name>
    <name type="common">Cotton-top tamarin</name>
    <name type="synonym">Oedipomidas oedipus</name>
    <dbReference type="NCBI Taxonomy" id="9490"/>
    <lineage>
        <taxon>Eukaryota</taxon>
        <taxon>Metazoa</taxon>
        <taxon>Chordata</taxon>
        <taxon>Craniata</taxon>
        <taxon>Vertebrata</taxon>
        <taxon>Euteleostomi</taxon>
        <taxon>Mammalia</taxon>
        <taxon>Eutheria</taxon>
        <taxon>Euarchontoglires</taxon>
        <taxon>Primates</taxon>
        <taxon>Haplorrhini</taxon>
        <taxon>Platyrrhini</taxon>
        <taxon>Cebidae</taxon>
        <taxon>Callitrichinae</taxon>
        <taxon>Saguinus</taxon>
    </lineage>
</organism>
<protein>
    <submittedName>
        <fullName evidence="2">Uncharacterized protein</fullName>
    </submittedName>
</protein>
<accession>A0ABQ9UMX0</accession>
<feature type="region of interest" description="Disordered" evidence="1">
    <location>
        <begin position="16"/>
        <end position="36"/>
    </location>
</feature>
<name>A0ABQ9UMX0_SAGOE</name>
<feature type="region of interest" description="Disordered" evidence="1">
    <location>
        <begin position="130"/>
        <end position="184"/>
    </location>
</feature>
<dbReference type="Proteomes" id="UP001266305">
    <property type="component" value="Unassembled WGS sequence"/>
</dbReference>
<feature type="compositionally biased region" description="Basic and acidic residues" evidence="1">
    <location>
        <begin position="131"/>
        <end position="145"/>
    </location>
</feature>
<evidence type="ECO:0000313" key="3">
    <source>
        <dbReference type="Proteomes" id="UP001266305"/>
    </source>
</evidence>
<gene>
    <name evidence="2" type="ORF">P7K49_023868</name>
</gene>
<comment type="caution">
    <text evidence="2">The sequence shown here is derived from an EMBL/GenBank/DDBJ whole genome shotgun (WGS) entry which is preliminary data.</text>
</comment>
<reference evidence="2 3" key="1">
    <citation type="submission" date="2023-05" db="EMBL/GenBank/DDBJ databases">
        <title>B98-5 Cell Line De Novo Hybrid Assembly: An Optical Mapping Approach.</title>
        <authorList>
            <person name="Kananen K."/>
            <person name="Auerbach J.A."/>
            <person name="Kautto E."/>
            <person name="Blachly J.S."/>
        </authorList>
    </citation>
    <scope>NUCLEOTIDE SEQUENCE [LARGE SCALE GENOMIC DNA]</scope>
    <source>
        <strain evidence="2">B95-8</strain>
        <tissue evidence="2">Cell line</tissue>
    </source>
</reference>
<evidence type="ECO:0000313" key="2">
    <source>
        <dbReference type="EMBL" id="KAK2098417.1"/>
    </source>
</evidence>
<keyword evidence="3" id="KW-1185">Reference proteome</keyword>
<proteinExistence type="predicted"/>
<feature type="compositionally biased region" description="Basic and acidic residues" evidence="1">
    <location>
        <begin position="175"/>
        <end position="184"/>
    </location>
</feature>
<evidence type="ECO:0000256" key="1">
    <source>
        <dbReference type="SAM" id="MobiDB-lite"/>
    </source>
</evidence>